<dbReference type="PANTHER" id="PTHR46206">
    <property type="entry name" value="CYTOCHROME P450"/>
    <property type="match status" value="1"/>
</dbReference>
<dbReference type="InterPro" id="IPR001128">
    <property type="entry name" value="Cyt_P450"/>
</dbReference>
<dbReference type="PROSITE" id="PS00086">
    <property type="entry name" value="CYTOCHROME_P450"/>
    <property type="match status" value="1"/>
</dbReference>
<evidence type="ECO:0000313" key="10">
    <source>
        <dbReference type="Proteomes" id="UP000076871"/>
    </source>
</evidence>
<evidence type="ECO:0000256" key="6">
    <source>
        <dbReference type="PIRSR" id="PIRSR602403-1"/>
    </source>
</evidence>
<comment type="similarity">
    <text evidence="2 7">Belongs to the cytochrome P450 family.</text>
</comment>
<keyword evidence="8" id="KW-1133">Transmembrane helix</keyword>
<evidence type="ECO:0000256" key="8">
    <source>
        <dbReference type="SAM" id="Phobius"/>
    </source>
</evidence>
<dbReference type="GO" id="GO:0005506">
    <property type="term" value="F:iron ion binding"/>
    <property type="evidence" value="ECO:0007669"/>
    <property type="project" value="InterPro"/>
</dbReference>
<dbReference type="InParanoid" id="A0A165F2V5"/>
<dbReference type="EMBL" id="KV427616">
    <property type="protein sequence ID" value="KZT08258.1"/>
    <property type="molecule type" value="Genomic_DNA"/>
</dbReference>
<dbReference type="GO" id="GO:0004497">
    <property type="term" value="F:monooxygenase activity"/>
    <property type="evidence" value="ECO:0007669"/>
    <property type="project" value="UniProtKB-KW"/>
</dbReference>
<keyword evidence="5 6" id="KW-0408">Iron</keyword>
<gene>
    <name evidence="9" type="ORF">LAESUDRAFT_724281</name>
</gene>
<dbReference type="Pfam" id="PF00067">
    <property type="entry name" value="p450"/>
    <property type="match status" value="1"/>
</dbReference>
<feature type="transmembrane region" description="Helical" evidence="8">
    <location>
        <begin position="6"/>
        <end position="23"/>
    </location>
</feature>
<evidence type="ECO:0000256" key="5">
    <source>
        <dbReference type="ARBA" id="ARBA00023004"/>
    </source>
</evidence>
<dbReference type="SUPFAM" id="SSF48264">
    <property type="entry name" value="Cytochrome P450"/>
    <property type="match status" value="1"/>
</dbReference>
<dbReference type="InterPro" id="IPR017972">
    <property type="entry name" value="Cyt_P450_CS"/>
</dbReference>
<evidence type="ECO:0000256" key="4">
    <source>
        <dbReference type="ARBA" id="ARBA00023002"/>
    </source>
</evidence>
<comment type="cofactor">
    <cofactor evidence="1 6">
        <name>heme</name>
        <dbReference type="ChEBI" id="CHEBI:30413"/>
    </cofactor>
</comment>
<keyword evidence="7" id="KW-0503">Monooxygenase</keyword>
<dbReference type="InterPro" id="IPR036396">
    <property type="entry name" value="Cyt_P450_sf"/>
</dbReference>
<keyword evidence="3 6" id="KW-0479">Metal-binding</keyword>
<evidence type="ECO:0000313" key="9">
    <source>
        <dbReference type="EMBL" id="KZT08258.1"/>
    </source>
</evidence>
<evidence type="ECO:0000256" key="2">
    <source>
        <dbReference type="ARBA" id="ARBA00010617"/>
    </source>
</evidence>
<dbReference type="GeneID" id="63825607"/>
<evidence type="ECO:0000256" key="7">
    <source>
        <dbReference type="RuleBase" id="RU000461"/>
    </source>
</evidence>
<evidence type="ECO:0000256" key="1">
    <source>
        <dbReference type="ARBA" id="ARBA00001971"/>
    </source>
</evidence>
<feature type="binding site" description="axial binding residue" evidence="6">
    <location>
        <position position="442"/>
    </location>
    <ligand>
        <name>heme</name>
        <dbReference type="ChEBI" id="CHEBI:30413"/>
    </ligand>
    <ligandPart>
        <name>Fe</name>
        <dbReference type="ChEBI" id="CHEBI:18248"/>
    </ligandPart>
</feature>
<proteinExistence type="inferred from homology"/>
<dbReference type="CDD" id="cd11041">
    <property type="entry name" value="CYP503A1-like"/>
    <property type="match status" value="1"/>
</dbReference>
<dbReference type="RefSeq" id="XP_040765998.1">
    <property type="nucleotide sequence ID" value="XM_040908578.1"/>
</dbReference>
<accession>A0A165F2V5</accession>
<dbReference type="OrthoDB" id="1844152at2759"/>
<name>A0A165F2V5_9APHY</name>
<dbReference type="Gene3D" id="1.10.630.10">
    <property type="entry name" value="Cytochrome P450"/>
    <property type="match status" value="1"/>
</dbReference>
<organism evidence="9 10">
    <name type="scientific">Laetiporus sulphureus 93-53</name>
    <dbReference type="NCBI Taxonomy" id="1314785"/>
    <lineage>
        <taxon>Eukaryota</taxon>
        <taxon>Fungi</taxon>
        <taxon>Dikarya</taxon>
        <taxon>Basidiomycota</taxon>
        <taxon>Agaricomycotina</taxon>
        <taxon>Agaricomycetes</taxon>
        <taxon>Polyporales</taxon>
        <taxon>Laetiporus</taxon>
    </lineage>
</organism>
<sequence>MDSVALIYASIAFAIFYLLVSAVRQPQLRHIPTVGGPSLPILSYFGALNYLFHAADILQEGYTRYKDGIFKHAEFRGWHVIVTGSRLTDELRKASHDELSFEEAIVDTLAVDYTLGPNIQRNTYHVPIIRSQLTRNLASLFPDLRDEIVAAFEDEIPLKDEGWTNIPANAAITQIVCRTSNRLFVGLPKCRDPDYCELNKRFTIDFIQGAAIINLFPRLLKPIVARFLTNVPRSVDRGLKHLGPIISERFENIEKLGEKWAEKPNDLLQWLIDASRGEEHSVRALVLRMLTVNVAAIHTSSMTFTHALFYLAAYPEYVQPLREEVEAVVTQEGWSKAAMIRMRKVDSFLKEINRVTGVGAKSLNRKAMKDITFSDGTFIPAGTFVSAASRATHFDEGIYPDALKFNPWRFSDMRECQGESTKHHMVSTSVDYLSFGHGRHACPGRFFAVNELKALLAHVVVTYDVRLGKEGELPSSTWFGPTLVPNTKAEVMFRKRQS</sequence>
<dbReference type="PRINTS" id="PR00465">
    <property type="entry name" value="EP450IV"/>
</dbReference>
<protein>
    <submittedName>
        <fullName evidence="9">Cytochrome P450</fullName>
    </submittedName>
</protein>
<dbReference type="STRING" id="1314785.A0A165F2V5"/>
<keyword evidence="10" id="KW-1185">Reference proteome</keyword>
<dbReference type="Proteomes" id="UP000076871">
    <property type="component" value="Unassembled WGS sequence"/>
</dbReference>
<evidence type="ECO:0000256" key="3">
    <source>
        <dbReference type="ARBA" id="ARBA00022723"/>
    </source>
</evidence>
<dbReference type="GO" id="GO:0020037">
    <property type="term" value="F:heme binding"/>
    <property type="evidence" value="ECO:0007669"/>
    <property type="project" value="InterPro"/>
</dbReference>
<keyword evidence="4 7" id="KW-0560">Oxidoreductase</keyword>
<keyword evidence="6 7" id="KW-0349">Heme</keyword>
<dbReference type="AlphaFoldDB" id="A0A165F2V5"/>
<keyword evidence="8" id="KW-0812">Transmembrane</keyword>
<reference evidence="9 10" key="1">
    <citation type="journal article" date="2016" name="Mol. Biol. Evol.">
        <title>Comparative Genomics of Early-Diverging Mushroom-Forming Fungi Provides Insights into the Origins of Lignocellulose Decay Capabilities.</title>
        <authorList>
            <person name="Nagy L.G."/>
            <person name="Riley R."/>
            <person name="Tritt A."/>
            <person name="Adam C."/>
            <person name="Daum C."/>
            <person name="Floudas D."/>
            <person name="Sun H."/>
            <person name="Yadav J.S."/>
            <person name="Pangilinan J."/>
            <person name="Larsson K.H."/>
            <person name="Matsuura K."/>
            <person name="Barry K."/>
            <person name="Labutti K."/>
            <person name="Kuo R."/>
            <person name="Ohm R.A."/>
            <person name="Bhattacharya S.S."/>
            <person name="Shirouzu T."/>
            <person name="Yoshinaga Y."/>
            <person name="Martin F.M."/>
            <person name="Grigoriev I.V."/>
            <person name="Hibbett D.S."/>
        </authorList>
    </citation>
    <scope>NUCLEOTIDE SEQUENCE [LARGE SCALE GENOMIC DNA]</scope>
    <source>
        <strain evidence="9 10">93-53</strain>
    </source>
</reference>
<dbReference type="GO" id="GO:0016705">
    <property type="term" value="F:oxidoreductase activity, acting on paired donors, with incorporation or reduction of molecular oxygen"/>
    <property type="evidence" value="ECO:0007669"/>
    <property type="project" value="InterPro"/>
</dbReference>
<keyword evidence="8" id="KW-0472">Membrane</keyword>
<dbReference type="InterPro" id="IPR002403">
    <property type="entry name" value="Cyt_P450_E_grp-IV"/>
</dbReference>